<evidence type="ECO:0000256" key="1">
    <source>
        <dbReference type="ARBA" id="ARBA00011069"/>
    </source>
</evidence>
<reference evidence="3 4" key="1">
    <citation type="submission" date="2022-12" db="EMBL/GenBank/DDBJ databases">
        <title>Genomic features and morphological characterization of a novel Knufia sp. strain isolated from spacecraft assembly facility.</title>
        <authorList>
            <person name="Teixeira M."/>
            <person name="Chander A.M."/>
            <person name="Stajich J.E."/>
            <person name="Venkateswaran K."/>
        </authorList>
    </citation>
    <scope>NUCLEOTIDE SEQUENCE [LARGE SCALE GENOMIC DNA]</scope>
    <source>
        <strain evidence="3 4">FJI-L2-BK-P2</strain>
    </source>
</reference>
<feature type="region of interest" description="Disordered" evidence="2">
    <location>
        <begin position="14"/>
        <end position="79"/>
    </location>
</feature>
<name>A0AAN8EIS1_9EURO</name>
<accession>A0AAN8EIS1</accession>
<dbReference type="Proteomes" id="UP001316803">
    <property type="component" value="Unassembled WGS sequence"/>
</dbReference>
<dbReference type="Pfam" id="PF09736">
    <property type="entry name" value="Bud13"/>
    <property type="match status" value="1"/>
</dbReference>
<dbReference type="InterPro" id="IPR051112">
    <property type="entry name" value="CWC26_splicing_factor"/>
</dbReference>
<comment type="similarity">
    <text evidence="1">Belongs to the CWC26 family.</text>
</comment>
<dbReference type="GO" id="GO:0003723">
    <property type="term" value="F:RNA binding"/>
    <property type="evidence" value="ECO:0007669"/>
    <property type="project" value="TreeGrafter"/>
</dbReference>
<dbReference type="InterPro" id="IPR018609">
    <property type="entry name" value="Bud13"/>
</dbReference>
<feature type="region of interest" description="Disordered" evidence="2">
    <location>
        <begin position="130"/>
        <end position="220"/>
    </location>
</feature>
<evidence type="ECO:0000313" key="3">
    <source>
        <dbReference type="EMBL" id="KAK5954925.1"/>
    </source>
</evidence>
<proteinExistence type="inferred from homology"/>
<organism evidence="3 4">
    <name type="scientific">Knufia fluminis</name>
    <dbReference type="NCBI Taxonomy" id="191047"/>
    <lineage>
        <taxon>Eukaryota</taxon>
        <taxon>Fungi</taxon>
        <taxon>Dikarya</taxon>
        <taxon>Ascomycota</taxon>
        <taxon>Pezizomycotina</taxon>
        <taxon>Eurotiomycetes</taxon>
        <taxon>Chaetothyriomycetidae</taxon>
        <taxon>Chaetothyriales</taxon>
        <taxon>Trichomeriaceae</taxon>
        <taxon>Knufia</taxon>
    </lineage>
</organism>
<feature type="region of interest" description="Disordered" evidence="2">
    <location>
        <begin position="307"/>
        <end position="332"/>
    </location>
</feature>
<feature type="compositionally biased region" description="Basic and acidic residues" evidence="2">
    <location>
        <begin position="179"/>
        <end position="192"/>
    </location>
</feature>
<feature type="compositionally biased region" description="Basic residues" evidence="2">
    <location>
        <begin position="193"/>
        <end position="202"/>
    </location>
</feature>
<feature type="compositionally biased region" description="Low complexity" evidence="2">
    <location>
        <begin position="14"/>
        <end position="23"/>
    </location>
</feature>
<comment type="caution">
    <text evidence="3">The sequence shown here is derived from an EMBL/GenBank/DDBJ whole genome shotgun (WGS) entry which is preliminary data.</text>
</comment>
<dbReference type="EMBL" id="JAKLMC020000007">
    <property type="protein sequence ID" value="KAK5954925.1"/>
    <property type="molecule type" value="Genomic_DNA"/>
</dbReference>
<dbReference type="GO" id="GO:0005684">
    <property type="term" value="C:U2-type spliceosomal complex"/>
    <property type="evidence" value="ECO:0007669"/>
    <property type="project" value="TreeGrafter"/>
</dbReference>
<feature type="region of interest" description="Disordered" evidence="2">
    <location>
        <begin position="101"/>
        <end position="120"/>
    </location>
</feature>
<evidence type="ECO:0000313" key="4">
    <source>
        <dbReference type="Proteomes" id="UP001316803"/>
    </source>
</evidence>
<dbReference type="GO" id="GO:0070274">
    <property type="term" value="C:RES complex"/>
    <property type="evidence" value="ECO:0007669"/>
    <property type="project" value="TreeGrafter"/>
</dbReference>
<evidence type="ECO:0000256" key="2">
    <source>
        <dbReference type="SAM" id="MobiDB-lite"/>
    </source>
</evidence>
<dbReference type="PANTHER" id="PTHR31809:SF0">
    <property type="entry name" value="BUD13 HOMOLOG"/>
    <property type="match status" value="1"/>
</dbReference>
<dbReference type="GO" id="GO:0000398">
    <property type="term" value="P:mRNA splicing, via spliceosome"/>
    <property type="evidence" value="ECO:0007669"/>
    <property type="project" value="TreeGrafter"/>
</dbReference>
<feature type="compositionally biased region" description="Polar residues" evidence="2">
    <location>
        <begin position="151"/>
        <end position="162"/>
    </location>
</feature>
<keyword evidence="4" id="KW-1185">Reference proteome</keyword>
<dbReference type="AlphaFoldDB" id="A0AAN8EIS1"/>
<sequence length="391" mass="44002">MPASADYLTKYLTAASSKSSSAANPDFEDSSRPKKRRKKDKHANASTTGSLLIADDDDGLLLSTQRKKPQDDDEDIPLIYEGKVRSAEFRKKKDSAWATVQEDVPVRQEQNGGVNGEDDDEATHILAQATAESDARRAEVEMEDAPAVVETPQTQDGPTMSSGVRAGLQTASDTAALVRAEEERHREEEERRKARKKKARTKSGHDDEQPDPTNETIYRDATGRRIDISLRRAELARAEAAKLAAEKKERENAMGDVQLQAREKAKEDLENAKFLTLGRSAEDEELNEAQREELRWDDPMAGYMAERQAEREAKNPNLGRRRKEEGETVSEGGGVKKRVYLGAAPPNRYGIKPGWRWDGVDRGNGFEKEWFQARGKKNRIEELSYQWQMDE</sequence>
<dbReference type="PANTHER" id="PTHR31809">
    <property type="entry name" value="BUD13 HOMOLOG"/>
    <property type="match status" value="1"/>
</dbReference>
<protein>
    <submittedName>
        <fullName evidence="3">Pre-mRNA-splicing factor cwc26</fullName>
    </submittedName>
</protein>
<gene>
    <name evidence="3" type="primary">CWC26</name>
    <name evidence="3" type="ORF">OHC33_003604</name>
</gene>